<reference evidence="7 8" key="1">
    <citation type="journal article" date="2009" name="Proc. Natl. Acad. Sci. U.S.A.">
        <title>The genomic basis of trophic strategy in marine bacteria.</title>
        <authorList>
            <person name="Lauro F.M."/>
            <person name="McDougald D."/>
            <person name="Thomas T."/>
            <person name="Williams T.J."/>
            <person name="Egan S."/>
            <person name="Rice S."/>
            <person name="DeMaere M.Z."/>
            <person name="Ting L."/>
            <person name="Ertan H."/>
            <person name="Johnson J."/>
            <person name="Ferriera S."/>
            <person name="Lapidus A."/>
            <person name="Anderson I."/>
            <person name="Kyrpides N."/>
            <person name="Munk A.C."/>
            <person name="Detter C."/>
            <person name="Han C.S."/>
            <person name="Brown M.V."/>
            <person name="Robb F.T."/>
            <person name="Kjelleberg S."/>
            <person name="Cavicchioli R."/>
        </authorList>
    </citation>
    <scope>NUCLEOTIDE SEQUENCE [LARGE SCALE GENOMIC DNA]</scope>
    <source>
        <strain evidence="7 8">S14</strain>
    </source>
</reference>
<dbReference type="Pfam" id="PF12802">
    <property type="entry name" value="MarR_2"/>
    <property type="match status" value="1"/>
</dbReference>
<dbReference type="CDD" id="cd04301">
    <property type="entry name" value="NAT_SF"/>
    <property type="match status" value="1"/>
</dbReference>
<keyword evidence="3" id="KW-0238">DNA-binding</keyword>
<feature type="domain" description="HTH marR-type" evidence="5">
    <location>
        <begin position="1"/>
        <end position="133"/>
    </location>
</feature>
<keyword evidence="4" id="KW-0804">Transcription</keyword>
<organism evidence="7 8">
    <name type="scientific">Photobacterium angustum (strain S14 / CCUG 15956)</name>
    <name type="common">Vibrio sp. (strain S14 / CCUG 15956)</name>
    <dbReference type="NCBI Taxonomy" id="314292"/>
    <lineage>
        <taxon>Bacteria</taxon>
        <taxon>Pseudomonadati</taxon>
        <taxon>Pseudomonadota</taxon>
        <taxon>Gammaproteobacteria</taxon>
        <taxon>Vibrionales</taxon>
        <taxon>Vibrionaceae</taxon>
        <taxon>Photobacterium</taxon>
    </lineage>
</organism>
<dbReference type="InterPro" id="IPR000835">
    <property type="entry name" value="HTH_MarR-typ"/>
</dbReference>
<evidence type="ECO:0000259" key="5">
    <source>
        <dbReference type="PROSITE" id="PS50995"/>
    </source>
</evidence>
<dbReference type="eggNOG" id="COG1846">
    <property type="taxonomic scope" value="Bacteria"/>
</dbReference>
<dbReference type="GO" id="GO:0003700">
    <property type="term" value="F:DNA-binding transcription factor activity"/>
    <property type="evidence" value="ECO:0007669"/>
    <property type="project" value="InterPro"/>
</dbReference>
<evidence type="ECO:0000313" key="8">
    <source>
        <dbReference type="Proteomes" id="UP000001603"/>
    </source>
</evidence>
<dbReference type="GO" id="GO:0008080">
    <property type="term" value="F:N-acetyltransferase activity"/>
    <property type="evidence" value="ECO:0007669"/>
    <property type="project" value="InterPro"/>
</dbReference>
<dbReference type="SMART" id="SM00347">
    <property type="entry name" value="HTH_MARR"/>
    <property type="match status" value="1"/>
</dbReference>
<dbReference type="InterPro" id="IPR036390">
    <property type="entry name" value="WH_DNA-bd_sf"/>
</dbReference>
<dbReference type="InterPro" id="IPR016181">
    <property type="entry name" value="Acyl_CoA_acyltransferase"/>
</dbReference>
<accession>Q1ZM61</accession>
<evidence type="ECO:0000313" key="7">
    <source>
        <dbReference type="EMBL" id="EAS63192.1"/>
    </source>
</evidence>
<dbReference type="InterPro" id="IPR000182">
    <property type="entry name" value="GNAT_dom"/>
</dbReference>
<dbReference type="InterPro" id="IPR023187">
    <property type="entry name" value="Tscrpt_reg_MarR-type_CS"/>
</dbReference>
<dbReference type="RefSeq" id="WP_005369782.1">
    <property type="nucleotide sequence ID" value="NZ_CH902600.1"/>
</dbReference>
<name>Q1ZM61_PHOAS</name>
<keyword evidence="2" id="KW-0805">Transcription regulation</keyword>
<dbReference type="InterPro" id="IPR050769">
    <property type="entry name" value="NAT_camello-type"/>
</dbReference>
<dbReference type="PROSITE" id="PS01117">
    <property type="entry name" value="HTH_MARR_1"/>
    <property type="match status" value="1"/>
</dbReference>
<dbReference type="PROSITE" id="PS51186">
    <property type="entry name" value="GNAT"/>
    <property type="match status" value="1"/>
</dbReference>
<proteinExistence type="predicted"/>
<dbReference type="SUPFAM" id="SSF55729">
    <property type="entry name" value="Acyl-CoA N-acyltransferases (Nat)"/>
    <property type="match status" value="1"/>
</dbReference>
<gene>
    <name evidence="7" type="ORF">VAS14_07935</name>
</gene>
<dbReference type="PANTHER" id="PTHR13947:SF37">
    <property type="entry name" value="LD18367P"/>
    <property type="match status" value="1"/>
</dbReference>
<evidence type="ECO:0000256" key="3">
    <source>
        <dbReference type="ARBA" id="ARBA00023125"/>
    </source>
</evidence>
<dbReference type="SUPFAM" id="SSF46785">
    <property type="entry name" value="Winged helix' DNA-binding domain"/>
    <property type="match status" value="1"/>
</dbReference>
<evidence type="ECO:0000259" key="6">
    <source>
        <dbReference type="PROSITE" id="PS51186"/>
    </source>
</evidence>
<evidence type="ECO:0000256" key="4">
    <source>
        <dbReference type="ARBA" id="ARBA00023163"/>
    </source>
</evidence>
<evidence type="ECO:0000256" key="2">
    <source>
        <dbReference type="ARBA" id="ARBA00023015"/>
    </source>
</evidence>
<dbReference type="CDD" id="cd00090">
    <property type="entry name" value="HTH_ARSR"/>
    <property type="match status" value="1"/>
</dbReference>
<dbReference type="Pfam" id="PF00583">
    <property type="entry name" value="Acetyltransf_1"/>
    <property type="match status" value="1"/>
</dbReference>
<dbReference type="AlphaFoldDB" id="Q1ZM61"/>
<dbReference type="OrthoDB" id="5419426at2"/>
<dbReference type="GO" id="GO:0003677">
    <property type="term" value="F:DNA binding"/>
    <property type="evidence" value="ECO:0007669"/>
    <property type="project" value="UniProtKB-KW"/>
</dbReference>
<dbReference type="PROSITE" id="PS50995">
    <property type="entry name" value="HTH_MARR_2"/>
    <property type="match status" value="1"/>
</dbReference>
<dbReference type="InterPro" id="IPR036388">
    <property type="entry name" value="WH-like_DNA-bd_sf"/>
</dbReference>
<protein>
    <submittedName>
        <fullName evidence="7">Hypothetical transcriptional regulator, MarR family protein</fullName>
    </submittedName>
</protein>
<dbReference type="InterPro" id="IPR011991">
    <property type="entry name" value="ArsR-like_HTH"/>
</dbReference>
<evidence type="ECO:0000256" key="1">
    <source>
        <dbReference type="ARBA" id="ARBA00022679"/>
    </source>
</evidence>
<dbReference type="PRINTS" id="PR00598">
    <property type="entry name" value="HTHMARR"/>
</dbReference>
<feature type="domain" description="N-acetyltransferase" evidence="6">
    <location>
        <begin position="144"/>
        <end position="302"/>
    </location>
</feature>
<dbReference type="PANTHER" id="PTHR13947">
    <property type="entry name" value="GNAT FAMILY N-ACETYLTRANSFERASE"/>
    <property type="match status" value="1"/>
</dbReference>
<dbReference type="EMBL" id="AAOJ01000009">
    <property type="protein sequence ID" value="EAS63192.1"/>
    <property type="molecule type" value="Genomic_DNA"/>
</dbReference>
<dbReference type="HOGENOM" id="CLU_065219_2_0_6"/>
<dbReference type="Gene3D" id="1.10.10.10">
    <property type="entry name" value="Winged helix-like DNA-binding domain superfamily/Winged helix DNA-binding domain"/>
    <property type="match status" value="1"/>
</dbReference>
<dbReference type="Gene3D" id="3.40.630.30">
    <property type="match status" value="1"/>
</dbReference>
<comment type="caution">
    <text evidence="7">The sequence shown here is derived from an EMBL/GenBank/DDBJ whole genome shotgun (WGS) entry which is preliminary data.</text>
</comment>
<keyword evidence="1" id="KW-0808">Transferase</keyword>
<sequence>MQPQQLRQLSRQLVRQLGMLNSQCGQLALTPVQAHTLIELEQGPCTVNQMAERLRVDKSNASRNLAMLLNQGLIHSIANPNDKRSQLSQLTPNGIQTLTALHHQLDKDTQTILDQLDQDEIEQLETSLRRYHKALTITEHQQGYVLREITPLDNAAVAALIRRVSAEYGLTPDRGFSVADPHLDDLCQHYQLPKSRYWVIEKNNRILGCGGVAPLAGDAQWSELQKVFFLPELRGKGLARVLTVKALKFARENGFKGCYLETTEVLKEAVKLYQSLGFIDIPTALGNTGHSVCEIHMLKTFEHINR</sequence>
<dbReference type="Proteomes" id="UP000001603">
    <property type="component" value="Unassembled WGS sequence"/>
</dbReference>